<gene>
    <name evidence="2" type="ORF">CmeUKMEL1_03020</name>
</gene>
<organism evidence="2 3">
    <name type="scientific">Cryptosporidium meleagridis</name>
    <dbReference type="NCBI Taxonomy" id="93969"/>
    <lineage>
        <taxon>Eukaryota</taxon>
        <taxon>Sar</taxon>
        <taxon>Alveolata</taxon>
        <taxon>Apicomplexa</taxon>
        <taxon>Conoidasida</taxon>
        <taxon>Coccidia</taxon>
        <taxon>Eucoccidiorida</taxon>
        <taxon>Eimeriorina</taxon>
        <taxon>Cryptosporidiidae</taxon>
        <taxon>Cryptosporidium</taxon>
    </lineage>
</organism>
<sequence>MDRDRWIGLLRNCNRSLLSFQVYANYKYTEKGSTQEIENLILKDIPLIIRERIESYTKKSVIPQNISSESQIFSEKDVIKTISNCFQVESEEACRIFRGFNYLREGGFIIRFTNTDDQFLSKEITNGNGNDSEGKYSNPGTNSGGVLDCFFSDVDLMSKIYDFVLQEQLSLLCSVKFMYENANFEKEHSGYGAVLKKACFGEVLWGKDQDQPTKEGLGKHSSSFNILDELWRWYSRLVNDQFFDFDNPELERVFGGPLLQAYSRQLLESNLLHTILVVLQAHKGYIGSLTGIQKKPETEMSSNNNNNRIPIGESLSRSSPLNRCRLIISELQSKCFLGSLYTLYSSNSGIGIGTLTFCDSSLAHSTSMIDQLRQTASNGVLLASSLILSFSPKEITINNEDLGFLINVIVTLLQSLCSNDSGEVLCDIQQEKYNFSTPARAKADRFSRNAQKQLFIRGNLLLVHAKVVKPLLPALIFSYASIVVQTPNRDSLLAPILEAPSFFQSSAFSDSLESILHALSSQHPLKQFISVSLLSSCELENKTSQNINLDLDDAYFSEDSNNDNKKNIILGEAFGTYYQYLVLYSIIRNTVSTFSLNALPFVARISKHLSFLLRKEPRLVYRECWRGDYFRQIGVHLIIELFMTSFPYGIVEFLDLLNSLVPDFNSISKFNQADIDMAKQSFKLFMTFLRTPIKNISFPPYLSSLGLSPIPVNNWNPDLIKNDSEFPEIPLHLKASRLETPDLALGASFSQASLAGTLEGCLLDFLEIKLNDVTPLSSGFPNARKCFTPLRVLPIGVAQPIPLKLLLVENSETSFSSPLWSNSPYGTSYDFPEVEMPPYYHIYTTRSKLEESKKARSSDLLDINKLRLPSELNNNSTEIKLGDLDPFTIKFCCKNIQNPDSLPSLLKILLLIWESIGLSLSQFGGNLIKQHIEMLISLSELIYRLASFHPSIIFVLDQEIFSWNALIPNSTQQGLKTSTRFGIMPIKTIQMLKGICYLINNKTNGEETVSVTFQTIPRLINLLQVSLQPIDLLSIDDAVNGNFLKLQIGSEEFNRENKQIGEQSKLFSFQFPWSHRSHDIPMYWLVPLLISCLGSKSLVDPATQKDLGYYSPVLKGIQGFNLDKLFNLVSKSLEIVEKQLKSYPITAQILEFIVALLNFCPASFWGLGWDRHARLLLSTLEEFSYSSSTTNKIIRDIQFLINDCILCQQCSEELEQRDLFGFFGRISNFSIHTVLSRISSWQFNLESERNLLFLRSLSVFRLLLNSMDSATIIKSDEDYEQQLNENMLKSEVKDSNSYSLKDIVPSISGIASSNHRAIIATLLKHITETGLIPSLLTILSCEYSIHSQSFRRSRYSQLAKDELNDIPAPWELLISNSVVAQAMEKNESFSFTLALHLQHSNSQVMFLDKLLVPTFECSNTLPNRSGELFSSPDVIVAKQVITEVLKVIQKLLNSVADLQTSSDMLCSLRTALVQWVLSSSSNQGSQISNSLLNSPKFSWSDTDIIANHIHSRISLLYLSKRPVMNLVKSLFSLMLSFVPSSMASNTPIVAAKLLSSFCYILSSESSINNYEQRQVQNSRLDIILEQILKPSASLGSIQQDFLLSLTNTKLFPLLIKLLYQELDFVLLAPIFSFLKTFDFSETKINSQEKTPIEFCKVVLELINLFSASHPSMLIGSTKSFSYENLDYVLAHCKSNLTICTGNQINGSSSSSFSRIGLICHAMVGILEKCNSLLTCVNKANLVISSNLLNILHLIPLSLSILNQLFENTRSKDFLIREMFIKTKDKDSSPSATSTWNIIISVTQNLTSLWSCLKLDSNISQAKLQLLTIISSSVACTYHLTSRFISVSTHLSFKNYDKLPIFLRERKIFDFVKYLVSDKTINEILHSSNSSKLIFGLFLRSNSHFSEVEDKLGVPIKYCVFSRNNYNSINDSESARTQSSLSDNSLEQFVNKYYFERYLKFSHLIISNETINNLTEFNISKICEFRDESTKDLRSSSFDPSSQAFKLPPSNNSETSQLATLEMVWESGQLLAPKQHFSPNSTSLEKKDESLHLRGEEPLIKHSVVSSRIKERSETLSPLQISRIEPSCSGLNKTVEIPSLISLRNSSFIHKTRQWGPEFELDVSSVLLLLSCSAVACISVPHSEMDILSLLNFSKEMIFQIRRENSSRSFLESFMYLLTSYNELIFYLKTLLPVVIAKFSSLVSNSFLSELAVLFDSTKIALINHCIALAKKENHDFELVGDDKSPKTPILDDLGLRKPRFLPNLMMTIIFSTCTDLLTFDLLSSVRLILGRAEMIEIQNSLKALKSSTEVKSGEKNDSYTLNLTPIAPNSSSVCLSSSWQDLNCQNLKNSQRLNDETLELRGCVGNLINYMPVSEFSEKSQRHNIKRLFSSLIEQCCRYIIRNLRTMLVSQEKSIPFQIQAQNKNEISMYNFDFKNIWTIQSSQTMKNSVEVQISQENVICLSCDLTAAVYLLLFALKQLSSLSEVEDSTPIIEGSTISLLLELTSCSMQFYKKNGKFIHRIANEVGNIDSNGTLLNFFSSSLIALPILSLCIPAKIMEVIYIENRKKLLQDISSEFTLNTSNLKSPIITRIKELLITNPLMYDFNIDMAVKIIPLLDSVIQLSSACLEKNEAPSYSYQQAIIRKSRIESIGYFKPLKVPFISWSEAAYYSLLSSTMSCLAAISSTPQGCMLILKSGILVQIASNFFLNGFRFNNASAPSKKLYENSDITPEVQSITTPSNSSFWPSTYLIVELGDQTIRNPMHILWCKLISLATNIFASLEKSLNFVYSEGDKNLQNKNLNVSILGGTEYRHSINTYAGRMILRGQSPRSLSTISRKFSNTKIDGETNKYISEQPVRDDSQAKEEVLKFIQLLEPRIQLILSEQRQISQLATLEEFNLCIDLIRATISLNIPELRYELTEILRKSLKTVRGISVVSLGRGITETFDLFKPTSRIERISAGQIPETLNLYHLDSLPAQVPSIFHQRCCTLLLNSVRSIIDTFISETGFSLELRGCRELLMQLFHDTMDLGRPILQLLEDVPNHCYSVFTIVKSKGGESFLPLSLNIQALNPTEPSIGDFLPEYKNSSLNKNSVEFRGIARVSAITESCCLPEMITFSSFVNLLSSLIDNIAICGAKCLYTLESLEASDQHNDTIRRFLEFLHLSQGLNSSSLLDSSRKLIEKVYANLKSKLGDQINVEVVGLVGIKKDPIHTLLFDRLSNTNSNASSGI</sequence>
<dbReference type="OrthoDB" id="343704at2759"/>
<dbReference type="EMBL" id="JIBK01000005">
    <property type="protein sequence ID" value="POM82563.1"/>
    <property type="molecule type" value="Genomic_DNA"/>
</dbReference>
<accession>A0A2P4YXM4</accession>
<reference evidence="2 3" key="1">
    <citation type="submission" date="2014-04" db="EMBL/GenBank/DDBJ databases">
        <title>Comparative Genomics of Cryptosporidium Species.</title>
        <authorList>
            <person name="Silva J.C."/>
            <person name="Su Q."/>
            <person name="Chalmers R."/>
            <person name="Chibucos M.C."/>
            <person name="Elwin K."/>
            <person name="Godinez A."/>
            <person name="Guo F."/>
            <person name="Huynh K."/>
            <person name="Orvis J."/>
            <person name="Ott S."/>
            <person name="Sadzewicz L."/>
            <person name="Sengamalay N."/>
            <person name="Shetty A."/>
            <person name="Sun M."/>
            <person name="Tallon L."/>
            <person name="Xiao L."/>
            <person name="Zhang H."/>
            <person name="Fraser C.M."/>
            <person name="Zhu G."/>
            <person name="Kissinger J."/>
            <person name="Widmer G."/>
        </authorList>
    </citation>
    <scope>NUCLEOTIDE SEQUENCE [LARGE SCALE GENOMIC DNA]</scope>
    <source>
        <strain evidence="2 3">UKMEL1</strain>
    </source>
</reference>
<name>A0A2P4YXM4_9CRYT</name>
<dbReference type="Proteomes" id="UP000236928">
    <property type="component" value="Unassembled WGS sequence"/>
</dbReference>
<evidence type="ECO:0000256" key="1">
    <source>
        <dbReference type="SAM" id="MobiDB-lite"/>
    </source>
</evidence>
<evidence type="ECO:0000313" key="2">
    <source>
        <dbReference type="EMBL" id="POM82563.1"/>
    </source>
</evidence>
<keyword evidence="3" id="KW-1185">Reference proteome</keyword>
<feature type="compositionally biased region" description="Polar residues" evidence="1">
    <location>
        <begin position="1994"/>
        <end position="2012"/>
    </location>
</feature>
<evidence type="ECO:0000313" key="3">
    <source>
        <dbReference type="Proteomes" id="UP000236928"/>
    </source>
</evidence>
<feature type="region of interest" description="Disordered" evidence="1">
    <location>
        <begin position="1993"/>
        <end position="2012"/>
    </location>
</feature>
<comment type="caution">
    <text evidence="2">The sequence shown here is derived from an EMBL/GenBank/DDBJ whole genome shotgun (WGS) entry which is preliminary data.</text>
</comment>
<proteinExistence type="predicted"/>
<dbReference type="VEuPathDB" id="CryptoDB:CmeUKMEL1_03020"/>
<protein>
    <submittedName>
        <fullName evidence="2">Uncharacterized protein</fullName>
    </submittedName>
</protein>